<sequence length="366" mass="39575">MKRDRVDALHAAAFRVPTSAAEGDGTLTWDATTIVVVRARCGDTTGLGWTYCDSACVDVVEGVLGSAVTGADPLAVPAAWHAMQRRIRNLGRSGVVACAMSAVDIALWDLSARLCGAPVTRLLGRVRDAVDVYGSGGFTTFDDGQLRDQLAGWMRDGLPRVKIKIGESWGTAVDRDLDRVRRTRTLVGPDVEVYVDANGGYQAGQAIRVGKRLAELGVTWFEEPVSSDDLHGLREVRQAVDMDVAAGEYGYDLPYFARMVLAGAVDCLQVDLTRCGGFTEWARVAAVAAARNLQVSAHCAPNLAVHAGAVTPNFRHVEWFSDHDRIERTFFDGAVTPRGGVARPDLAEPGHGLTFRPERAEPFRVR</sequence>
<keyword evidence="2" id="KW-0479">Metal-binding</keyword>
<dbReference type="Proteomes" id="UP001589693">
    <property type="component" value="Unassembled WGS sequence"/>
</dbReference>
<evidence type="ECO:0000256" key="1">
    <source>
        <dbReference type="ARBA" id="ARBA00001946"/>
    </source>
</evidence>
<proteinExistence type="predicted"/>
<evidence type="ECO:0000256" key="2">
    <source>
        <dbReference type="ARBA" id="ARBA00022723"/>
    </source>
</evidence>
<dbReference type="InterPro" id="IPR036849">
    <property type="entry name" value="Enolase-like_C_sf"/>
</dbReference>
<dbReference type="Pfam" id="PF13378">
    <property type="entry name" value="MR_MLE_C"/>
    <property type="match status" value="1"/>
</dbReference>
<evidence type="ECO:0000256" key="3">
    <source>
        <dbReference type="ARBA" id="ARBA00022842"/>
    </source>
</evidence>
<name>A0ABV6A8L1_9PSEU</name>
<dbReference type="SFLD" id="SFLDG00179">
    <property type="entry name" value="mandelate_racemase"/>
    <property type="match status" value="1"/>
</dbReference>
<evidence type="ECO:0000313" key="5">
    <source>
        <dbReference type="EMBL" id="MFB9909000.1"/>
    </source>
</evidence>
<dbReference type="Gene3D" id="3.20.20.120">
    <property type="entry name" value="Enolase-like C-terminal domain"/>
    <property type="match status" value="1"/>
</dbReference>
<dbReference type="Pfam" id="PF02746">
    <property type="entry name" value="MR_MLE_N"/>
    <property type="match status" value="1"/>
</dbReference>
<dbReference type="Gene3D" id="3.30.390.10">
    <property type="entry name" value="Enolase-like, N-terminal domain"/>
    <property type="match status" value="1"/>
</dbReference>
<dbReference type="SUPFAM" id="SSF54826">
    <property type="entry name" value="Enolase N-terminal domain-like"/>
    <property type="match status" value="1"/>
</dbReference>
<evidence type="ECO:0000313" key="6">
    <source>
        <dbReference type="Proteomes" id="UP001589693"/>
    </source>
</evidence>
<dbReference type="PANTHER" id="PTHR13794">
    <property type="entry name" value="ENOLASE SUPERFAMILY, MANDELATE RACEMASE"/>
    <property type="match status" value="1"/>
</dbReference>
<dbReference type="PANTHER" id="PTHR13794:SF58">
    <property type="entry name" value="MITOCHONDRIAL ENOLASE SUPERFAMILY MEMBER 1"/>
    <property type="match status" value="1"/>
</dbReference>
<dbReference type="PROSITE" id="PS00908">
    <property type="entry name" value="MR_MLE_1"/>
    <property type="match status" value="1"/>
</dbReference>
<dbReference type="InterPro" id="IPR018110">
    <property type="entry name" value="Mandel_Rmase/mucon_lact_enz_CS"/>
</dbReference>
<dbReference type="SUPFAM" id="SSF51604">
    <property type="entry name" value="Enolase C-terminal domain-like"/>
    <property type="match status" value="1"/>
</dbReference>
<reference evidence="5 6" key="1">
    <citation type="submission" date="2024-09" db="EMBL/GenBank/DDBJ databases">
        <authorList>
            <person name="Sun Q."/>
            <person name="Mori K."/>
        </authorList>
    </citation>
    <scope>NUCLEOTIDE SEQUENCE [LARGE SCALE GENOMIC DNA]</scope>
    <source>
        <strain evidence="5 6">TBRC 7907</strain>
    </source>
</reference>
<comment type="cofactor">
    <cofactor evidence="1">
        <name>Mg(2+)</name>
        <dbReference type="ChEBI" id="CHEBI:18420"/>
    </cofactor>
</comment>
<dbReference type="InterPro" id="IPR029017">
    <property type="entry name" value="Enolase-like_N"/>
</dbReference>
<keyword evidence="3" id="KW-0460">Magnesium</keyword>
<feature type="domain" description="Mandelate racemase/muconate lactonizing enzyme C-terminal" evidence="4">
    <location>
        <begin position="143"/>
        <end position="243"/>
    </location>
</feature>
<comment type="caution">
    <text evidence="5">The sequence shown here is derived from an EMBL/GenBank/DDBJ whole genome shotgun (WGS) entry which is preliminary data.</text>
</comment>
<keyword evidence="6" id="KW-1185">Reference proteome</keyword>
<dbReference type="InterPro" id="IPR013341">
    <property type="entry name" value="Mandelate_racemase_N_dom"/>
</dbReference>
<dbReference type="InterPro" id="IPR046945">
    <property type="entry name" value="RHMD-like"/>
</dbReference>
<dbReference type="CDD" id="cd03328">
    <property type="entry name" value="MR_like_3"/>
    <property type="match status" value="1"/>
</dbReference>
<dbReference type="EMBL" id="JBHLZU010000032">
    <property type="protein sequence ID" value="MFB9909000.1"/>
    <property type="molecule type" value="Genomic_DNA"/>
</dbReference>
<dbReference type="InterPro" id="IPR013342">
    <property type="entry name" value="Mandelate_racemase_C"/>
</dbReference>
<accession>A0ABV6A8L1</accession>
<dbReference type="SMART" id="SM00922">
    <property type="entry name" value="MR_MLE"/>
    <property type="match status" value="1"/>
</dbReference>
<protein>
    <submittedName>
        <fullName evidence="5">Enolase C-terminal domain-like protein</fullName>
    </submittedName>
</protein>
<evidence type="ECO:0000259" key="4">
    <source>
        <dbReference type="SMART" id="SM00922"/>
    </source>
</evidence>
<dbReference type="InterPro" id="IPR029065">
    <property type="entry name" value="Enolase_C-like"/>
</dbReference>
<gene>
    <name evidence="5" type="ORF">ACFFQA_34105</name>
</gene>
<dbReference type="SFLD" id="SFLDS00001">
    <property type="entry name" value="Enolase"/>
    <property type="match status" value="1"/>
</dbReference>
<dbReference type="RefSeq" id="WP_377861259.1">
    <property type="nucleotide sequence ID" value="NZ_JBHLZU010000032.1"/>
</dbReference>
<organism evidence="5 6">
    <name type="scientific">Allokutzneria oryzae</name>
    <dbReference type="NCBI Taxonomy" id="1378989"/>
    <lineage>
        <taxon>Bacteria</taxon>
        <taxon>Bacillati</taxon>
        <taxon>Actinomycetota</taxon>
        <taxon>Actinomycetes</taxon>
        <taxon>Pseudonocardiales</taxon>
        <taxon>Pseudonocardiaceae</taxon>
        <taxon>Allokutzneria</taxon>
    </lineage>
</organism>